<feature type="region of interest" description="Disordered" evidence="5">
    <location>
        <begin position="259"/>
        <end position="306"/>
    </location>
</feature>
<dbReference type="AlphaFoldDB" id="A0A8K0TQI1"/>
<feature type="transmembrane region" description="Helical" evidence="6">
    <location>
        <begin position="526"/>
        <end position="545"/>
    </location>
</feature>
<feature type="transmembrane region" description="Helical" evidence="6">
    <location>
        <begin position="216"/>
        <end position="237"/>
    </location>
</feature>
<proteinExistence type="predicted"/>
<keyword evidence="3 6" id="KW-1133">Transmembrane helix</keyword>
<evidence type="ECO:0000256" key="5">
    <source>
        <dbReference type="SAM" id="MobiDB-lite"/>
    </source>
</evidence>
<keyword evidence="2 6" id="KW-0812">Transmembrane</keyword>
<evidence type="ECO:0000256" key="1">
    <source>
        <dbReference type="ARBA" id="ARBA00004141"/>
    </source>
</evidence>
<dbReference type="InterPro" id="IPR011701">
    <property type="entry name" value="MFS"/>
</dbReference>
<feature type="transmembrane region" description="Helical" evidence="6">
    <location>
        <begin position="188"/>
        <end position="210"/>
    </location>
</feature>
<feature type="transmembrane region" description="Helical" evidence="6">
    <location>
        <begin position="129"/>
        <end position="147"/>
    </location>
</feature>
<accession>A0A8K0TQI1</accession>
<feature type="transmembrane region" description="Helical" evidence="6">
    <location>
        <begin position="103"/>
        <end position="122"/>
    </location>
</feature>
<feature type="transmembrane region" description="Helical" evidence="6">
    <location>
        <begin position="432"/>
        <end position="453"/>
    </location>
</feature>
<dbReference type="OrthoDB" id="5215911at2759"/>
<dbReference type="EMBL" id="JAGPXD010000001">
    <property type="protein sequence ID" value="KAH7376629.1"/>
    <property type="molecule type" value="Genomic_DNA"/>
</dbReference>
<reference evidence="7" key="1">
    <citation type="journal article" date="2021" name="Nat. Commun.">
        <title>Genetic determinants of endophytism in the Arabidopsis root mycobiome.</title>
        <authorList>
            <person name="Mesny F."/>
            <person name="Miyauchi S."/>
            <person name="Thiergart T."/>
            <person name="Pickel B."/>
            <person name="Atanasova L."/>
            <person name="Karlsson M."/>
            <person name="Huettel B."/>
            <person name="Barry K.W."/>
            <person name="Haridas S."/>
            <person name="Chen C."/>
            <person name="Bauer D."/>
            <person name="Andreopoulos W."/>
            <person name="Pangilinan J."/>
            <person name="LaButti K."/>
            <person name="Riley R."/>
            <person name="Lipzen A."/>
            <person name="Clum A."/>
            <person name="Drula E."/>
            <person name="Henrissat B."/>
            <person name="Kohler A."/>
            <person name="Grigoriev I.V."/>
            <person name="Martin F.M."/>
            <person name="Hacquard S."/>
        </authorList>
    </citation>
    <scope>NUCLEOTIDE SEQUENCE</scope>
    <source>
        <strain evidence="7">MPI-CAGE-AT-0016</strain>
    </source>
</reference>
<evidence type="ECO:0000256" key="3">
    <source>
        <dbReference type="ARBA" id="ARBA00022989"/>
    </source>
</evidence>
<feature type="transmembrane region" description="Helical" evidence="6">
    <location>
        <begin position="495"/>
        <end position="514"/>
    </location>
</feature>
<gene>
    <name evidence="7" type="ORF">B0T11DRAFT_335774</name>
</gene>
<feature type="transmembrane region" description="Helical" evidence="6">
    <location>
        <begin position="63"/>
        <end position="83"/>
    </location>
</feature>
<dbReference type="PANTHER" id="PTHR23502">
    <property type="entry name" value="MAJOR FACILITATOR SUPERFAMILY"/>
    <property type="match status" value="1"/>
</dbReference>
<dbReference type="SUPFAM" id="SSF103473">
    <property type="entry name" value="MFS general substrate transporter"/>
    <property type="match status" value="1"/>
</dbReference>
<evidence type="ECO:0000256" key="4">
    <source>
        <dbReference type="ARBA" id="ARBA00023136"/>
    </source>
</evidence>
<feature type="transmembrane region" description="Helical" evidence="6">
    <location>
        <begin position="388"/>
        <end position="411"/>
    </location>
</feature>
<dbReference type="InterPro" id="IPR036259">
    <property type="entry name" value="MFS_trans_sf"/>
</dbReference>
<feature type="transmembrane region" description="Helical" evidence="6">
    <location>
        <begin position="344"/>
        <end position="368"/>
    </location>
</feature>
<dbReference type="Pfam" id="PF07690">
    <property type="entry name" value="MFS_1"/>
    <property type="match status" value="1"/>
</dbReference>
<keyword evidence="8" id="KW-1185">Reference proteome</keyword>
<protein>
    <submittedName>
        <fullName evidence="7">Major facilitator superfamily domain-containing protein</fullName>
    </submittedName>
</protein>
<dbReference type="Proteomes" id="UP000813385">
    <property type="component" value="Unassembled WGS sequence"/>
</dbReference>
<dbReference type="PANTHER" id="PTHR23502:SF30">
    <property type="entry name" value="TRANSPORTER, PUTATIVE (AFU_ORTHOLOGUE AFUA_8G04702)-RELATED"/>
    <property type="match status" value="1"/>
</dbReference>
<evidence type="ECO:0000313" key="7">
    <source>
        <dbReference type="EMBL" id="KAH7376629.1"/>
    </source>
</evidence>
<evidence type="ECO:0000313" key="8">
    <source>
        <dbReference type="Proteomes" id="UP000813385"/>
    </source>
</evidence>
<dbReference type="GO" id="GO:0005886">
    <property type="term" value="C:plasma membrane"/>
    <property type="evidence" value="ECO:0007669"/>
    <property type="project" value="TreeGrafter"/>
</dbReference>
<sequence length="573" mass="62864">MASDAQPATDNIEITPGTVHLVDADGLLKSKHASGADQDIVLVPTPSSHPDDPLNWSRRRKMLAAGCMALYVLVTGICSSALYSTLDPLSKATGLTYLDLNSGTGYMFLLFGWGCLFWQAVATQYGMRPVYLISAAGTMGVMIWQAHIKSNGEWIAAKILQGIFGAPIESIAEVTIAHVFFTHERGKYMALYALALGYSNGIAPLIMGFINDGMGYQWVFYWCAIFCAILFVVLFFFMEESRFDRAEYMNLPQPLEDRVNPAADPEAQEPGFNNVRSETESMDKKDNAPPGTTTHEMQPTATNVSRATASTSYAKSSYASRLKPIRSKHLHSKNIMLRLIGRPLYLLSFPIIAYAGFLYGANITWLSVVNATQSMVLANAPYNLSTSSVGLTFLAPLVGTTLACIYTGIFGDRFIVKMARRNGGFMEAEHRLWLFMPSLLLIPMGCILFGVGAYHEVHWFGIVFAMGTISFTTTAGSQICVAYTVDCYHDLGGEALAAVMVVRNTMAFAIGYGVTPWVTNLGYQNAFILAACAGLAHNLTVFPIMRWGARLRQRSAEKYWLTVKKGWDLGAGH</sequence>
<evidence type="ECO:0000256" key="6">
    <source>
        <dbReference type="SAM" id="Phobius"/>
    </source>
</evidence>
<organism evidence="7 8">
    <name type="scientific">Plectosphaerella cucumerina</name>
    <dbReference type="NCBI Taxonomy" id="40658"/>
    <lineage>
        <taxon>Eukaryota</taxon>
        <taxon>Fungi</taxon>
        <taxon>Dikarya</taxon>
        <taxon>Ascomycota</taxon>
        <taxon>Pezizomycotina</taxon>
        <taxon>Sordariomycetes</taxon>
        <taxon>Hypocreomycetidae</taxon>
        <taxon>Glomerellales</taxon>
        <taxon>Plectosphaerellaceae</taxon>
        <taxon>Plectosphaerella</taxon>
    </lineage>
</organism>
<dbReference type="GO" id="GO:0022857">
    <property type="term" value="F:transmembrane transporter activity"/>
    <property type="evidence" value="ECO:0007669"/>
    <property type="project" value="InterPro"/>
</dbReference>
<name>A0A8K0TQI1_9PEZI</name>
<keyword evidence="4 6" id="KW-0472">Membrane</keyword>
<feature type="compositionally biased region" description="Basic and acidic residues" evidence="5">
    <location>
        <begin position="277"/>
        <end position="287"/>
    </location>
</feature>
<feature type="transmembrane region" description="Helical" evidence="6">
    <location>
        <begin position="159"/>
        <end position="181"/>
    </location>
</feature>
<dbReference type="Gene3D" id="1.20.1250.20">
    <property type="entry name" value="MFS general substrate transporter like domains"/>
    <property type="match status" value="1"/>
</dbReference>
<feature type="transmembrane region" description="Helical" evidence="6">
    <location>
        <begin position="459"/>
        <end position="483"/>
    </location>
</feature>
<evidence type="ECO:0000256" key="2">
    <source>
        <dbReference type="ARBA" id="ARBA00022692"/>
    </source>
</evidence>
<feature type="compositionally biased region" description="Polar residues" evidence="5">
    <location>
        <begin position="290"/>
        <end position="304"/>
    </location>
</feature>
<comment type="subcellular location">
    <subcellularLocation>
        <location evidence="1">Membrane</location>
        <topology evidence="1">Multi-pass membrane protein</topology>
    </subcellularLocation>
</comment>
<comment type="caution">
    <text evidence="7">The sequence shown here is derived from an EMBL/GenBank/DDBJ whole genome shotgun (WGS) entry which is preliminary data.</text>
</comment>